<keyword evidence="3" id="KW-1185">Reference proteome</keyword>
<evidence type="ECO:0000313" key="3">
    <source>
        <dbReference type="Proteomes" id="UP000558488"/>
    </source>
</evidence>
<comment type="caution">
    <text evidence="2">The sequence shown here is derived from an EMBL/GenBank/DDBJ whole genome shotgun (WGS) entry which is preliminary data.</text>
</comment>
<proteinExistence type="predicted"/>
<dbReference type="EMBL" id="JACAGB010000031">
    <property type="protein sequence ID" value="KAF6294837.1"/>
    <property type="molecule type" value="Genomic_DNA"/>
</dbReference>
<accession>A0A7J7T377</accession>
<evidence type="ECO:0000313" key="2">
    <source>
        <dbReference type="EMBL" id="KAF6294837.1"/>
    </source>
</evidence>
<dbReference type="AlphaFoldDB" id="A0A7J7T377"/>
<organism evidence="2 3">
    <name type="scientific">Pipistrellus kuhlii</name>
    <name type="common">Kuhl's pipistrelle</name>
    <dbReference type="NCBI Taxonomy" id="59472"/>
    <lineage>
        <taxon>Eukaryota</taxon>
        <taxon>Metazoa</taxon>
        <taxon>Chordata</taxon>
        <taxon>Craniata</taxon>
        <taxon>Vertebrata</taxon>
        <taxon>Euteleostomi</taxon>
        <taxon>Mammalia</taxon>
        <taxon>Eutheria</taxon>
        <taxon>Laurasiatheria</taxon>
        <taxon>Chiroptera</taxon>
        <taxon>Yangochiroptera</taxon>
        <taxon>Vespertilionidae</taxon>
        <taxon>Pipistrellus</taxon>
    </lineage>
</organism>
<evidence type="ECO:0000256" key="1">
    <source>
        <dbReference type="SAM" id="MobiDB-lite"/>
    </source>
</evidence>
<sequence length="156" mass="17398">MPVLTLRRSAGRHRSWQHLPNCRYMPRTRQPISGGCRHAGTDVRRRHVLTFTAARSRQKQQTTRSPSRGGWTNDQMTFVHFPDGISQPRESIRGTRGECPGRAAAQVRRNGNQIIGTRTHVPQDVAPHPQAYGPDCAKTRVVLLPGTHKGPRGPSS</sequence>
<name>A0A7J7T377_PIPKU</name>
<protein>
    <submittedName>
        <fullName evidence="2">Uncharacterized protein</fullName>
    </submittedName>
</protein>
<reference evidence="2 3" key="1">
    <citation type="journal article" date="2020" name="Nature">
        <title>Six reference-quality genomes reveal evolution of bat adaptations.</title>
        <authorList>
            <person name="Jebb D."/>
            <person name="Huang Z."/>
            <person name="Pippel M."/>
            <person name="Hughes G.M."/>
            <person name="Lavrichenko K."/>
            <person name="Devanna P."/>
            <person name="Winkler S."/>
            <person name="Jermiin L.S."/>
            <person name="Skirmuntt E.C."/>
            <person name="Katzourakis A."/>
            <person name="Burkitt-Gray L."/>
            <person name="Ray D.A."/>
            <person name="Sullivan K.A.M."/>
            <person name="Roscito J.G."/>
            <person name="Kirilenko B.M."/>
            <person name="Davalos L.M."/>
            <person name="Corthals A.P."/>
            <person name="Power M.L."/>
            <person name="Jones G."/>
            <person name="Ransome R.D."/>
            <person name="Dechmann D.K.N."/>
            <person name="Locatelli A.G."/>
            <person name="Puechmaille S.J."/>
            <person name="Fedrigo O."/>
            <person name="Jarvis E.D."/>
            <person name="Hiller M."/>
            <person name="Vernes S.C."/>
            <person name="Myers E.W."/>
            <person name="Teeling E.C."/>
        </authorList>
    </citation>
    <scope>NUCLEOTIDE SEQUENCE [LARGE SCALE GENOMIC DNA]</scope>
    <source>
        <strain evidence="2">MPipKuh1</strain>
        <tissue evidence="2">Flight muscle</tissue>
    </source>
</reference>
<gene>
    <name evidence="2" type="ORF">mPipKuh1_009708</name>
</gene>
<feature type="region of interest" description="Disordered" evidence="1">
    <location>
        <begin position="55"/>
        <end position="74"/>
    </location>
</feature>
<dbReference type="Proteomes" id="UP000558488">
    <property type="component" value="Unassembled WGS sequence"/>
</dbReference>